<comment type="caution">
    <text evidence="2">The sequence shown here is derived from an EMBL/GenBank/DDBJ whole genome shotgun (WGS) entry which is preliminary data.</text>
</comment>
<dbReference type="RefSeq" id="WP_155858485.1">
    <property type="nucleotide sequence ID" value="NZ_JAJFDX010000001.1"/>
</dbReference>
<dbReference type="EMBL" id="JBBMFM010000051">
    <property type="protein sequence ID" value="MEQ2426111.1"/>
    <property type="molecule type" value="Genomic_DNA"/>
</dbReference>
<keyword evidence="3" id="KW-1185">Reference proteome</keyword>
<dbReference type="Proteomes" id="UP001454086">
    <property type="component" value="Unassembled WGS sequence"/>
</dbReference>
<reference evidence="2 3" key="1">
    <citation type="submission" date="2024-03" db="EMBL/GenBank/DDBJ databases">
        <title>Human intestinal bacterial collection.</title>
        <authorList>
            <person name="Pauvert C."/>
            <person name="Hitch T.C.A."/>
            <person name="Clavel T."/>
        </authorList>
    </citation>
    <scope>NUCLEOTIDE SEQUENCE [LARGE SCALE GENOMIC DNA]</scope>
    <source>
        <strain evidence="2 3">CLA-SR-H021</strain>
    </source>
</reference>
<accession>A0ABV1D6W4</accession>
<organism evidence="2 3">
    <name type="scientific">Enterocloster hominis</name>
    <name type="common">ex Hitch et al. 2024</name>
    <dbReference type="NCBI Taxonomy" id="1917870"/>
    <lineage>
        <taxon>Bacteria</taxon>
        <taxon>Bacillati</taxon>
        <taxon>Bacillota</taxon>
        <taxon>Clostridia</taxon>
        <taxon>Lachnospirales</taxon>
        <taxon>Lachnospiraceae</taxon>
        <taxon>Enterocloster</taxon>
    </lineage>
</organism>
<name>A0ABV1D6W4_9FIRM</name>
<feature type="region of interest" description="Disordered" evidence="1">
    <location>
        <begin position="1"/>
        <end position="23"/>
    </location>
</feature>
<evidence type="ECO:0000256" key="1">
    <source>
        <dbReference type="SAM" id="MobiDB-lite"/>
    </source>
</evidence>
<sequence length="52" mass="6159">MEDLKETHKGQHQRPENSATKELKCDMEEVADFRGSRAEKLIMLFRRQAKLK</sequence>
<proteinExistence type="predicted"/>
<protein>
    <submittedName>
        <fullName evidence="2">Uncharacterized protein</fullName>
    </submittedName>
</protein>
<evidence type="ECO:0000313" key="2">
    <source>
        <dbReference type="EMBL" id="MEQ2426111.1"/>
    </source>
</evidence>
<gene>
    <name evidence="2" type="ORF">WMQ36_14140</name>
</gene>
<evidence type="ECO:0000313" key="3">
    <source>
        <dbReference type="Proteomes" id="UP001454086"/>
    </source>
</evidence>